<proteinExistence type="predicted"/>
<accession>A0A7J0GH45</accession>
<name>A0A7J0GH45_9ERIC</name>
<dbReference type="OrthoDB" id="10467032at2759"/>
<organism evidence="2 3">
    <name type="scientific">Actinidia rufa</name>
    <dbReference type="NCBI Taxonomy" id="165716"/>
    <lineage>
        <taxon>Eukaryota</taxon>
        <taxon>Viridiplantae</taxon>
        <taxon>Streptophyta</taxon>
        <taxon>Embryophyta</taxon>
        <taxon>Tracheophyta</taxon>
        <taxon>Spermatophyta</taxon>
        <taxon>Magnoliopsida</taxon>
        <taxon>eudicotyledons</taxon>
        <taxon>Gunneridae</taxon>
        <taxon>Pentapetalae</taxon>
        <taxon>asterids</taxon>
        <taxon>Ericales</taxon>
        <taxon>Actinidiaceae</taxon>
        <taxon>Actinidia</taxon>
    </lineage>
</organism>
<dbReference type="Proteomes" id="UP000585474">
    <property type="component" value="Unassembled WGS sequence"/>
</dbReference>
<dbReference type="PROSITE" id="PS50003">
    <property type="entry name" value="PH_DOMAIN"/>
    <property type="match status" value="1"/>
</dbReference>
<reference evidence="2 3" key="1">
    <citation type="submission" date="2019-07" db="EMBL/GenBank/DDBJ databases">
        <title>De Novo Assembly of kiwifruit Actinidia rufa.</title>
        <authorList>
            <person name="Sugita-Konishi S."/>
            <person name="Sato K."/>
            <person name="Mori E."/>
            <person name="Abe Y."/>
            <person name="Kisaki G."/>
            <person name="Hamano K."/>
            <person name="Suezawa K."/>
            <person name="Otani M."/>
            <person name="Fukuda T."/>
            <person name="Manabe T."/>
            <person name="Gomi K."/>
            <person name="Tabuchi M."/>
            <person name="Akimitsu K."/>
            <person name="Kataoka I."/>
        </authorList>
    </citation>
    <scope>NUCLEOTIDE SEQUENCE [LARGE SCALE GENOMIC DNA]</scope>
    <source>
        <strain evidence="3">cv. Fuchu</strain>
    </source>
</reference>
<feature type="domain" description="PH" evidence="1">
    <location>
        <begin position="1"/>
        <end position="44"/>
    </location>
</feature>
<sequence>MLSKDTSMFKICMTAHSLYFPVLHEAETLEDLHDWKAALEDALSQAPSATLVMGQKGIYRNDQAEAFDGSAQQCMLHSFYLNKLPF</sequence>
<gene>
    <name evidence="2" type="ORF">Acr_21g0007250</name>
</gene>
<dbReference type="InterPro" id="IPR052799">
    <property type="entry name" value="Rho_GAP_Regulators"/>
</dbReference>
<evidence type="ECO:0000259" key="1">
    <source>
        <dbReference type="PROSITE" id="PS50003"/>
    </source>
</evidence>
<evidence type="ECO:0000313" key="2">
    <source>
        <dbReference type="EMBL" id="GFZ10126.1"/>
    </source>
</evidence>
<dbReference type="InterPro" id="IPR001849">
    <property type="entry name" value="PH_domain"/>
</dbReference>
<dbReference type="PANTHER" id="PTHR46265:SF2">
    <property type="entry name" value="RHO GTPASE-ACTIVATING PROTEIN 7"/>
    <property type="match status" value="1"/>
</dbReference>
<protein>
    <submittedName>
        <fullName evidence="2">Rho GTPase activation protein (RhoGAP) with PH domain-containing protein</fullName>
    </submittedName>
</protein>
<dbReference type="PANTHER" id="PTHR46265">
    <property type="entry name" value="RHO GTPASE-ACTIVATING PROTEIN 7"/>
    <property type="match status" value="1"/>
</dbReference>
<evidence type="ECO:0000313" key="3">
    <source>
        <dbReference type="Proteomes" id="UP000585474"/>
    </source>
</evidence>
<keyword evidence="3" id="KW-1185">Reference proteome</keyword>
<dbReference type="EMBL" id="BJWL01000021">
    <property type="protein sequence ID" value="GFZ10126.1"/>
    <property type="molecule type" value="Genomic_DNA"/>
</dbReference>
<dbReference type="AlphaFoldDB" id="A0A7J0GH45"/>
<comment type="caution">
    <text evidence="2">The sequence shown here is derived from an EMBL/GenBank/DDBJ whole genome shotgun (WGS) entry which is preliminary data.</text>
</comment>